<keyword evidence="2" id="KW-1185">Reference proteome</keyword>
<evidence type="ECO:0000313" key="1">
    <source>
        <dbReference type="EMBL" id="QEC68743.1"/>
    </source>
</evidence>
<dbReference type="AlphaFoldDB" id="A0A5B8VCL5"/>
<accession>A0A5B8VCL5</accession>
<dbReference type="KEGG" id="pgin:FRZ67_16050"/>
<gene>
    <name evidence="1" type="ORF">FRZ67_16050</name>
</gene>
<dbReference type="EMBL" id="CP042435">
    <property type="protein sequence ID" value="QEC68743.1"/>
    <property type="molecule type" value="Genomic_DNA"/>
</dbReference>
<dbReference type="Gene3D" id="2.40.10.120">
    <property type="match status" value="1"/>
</dbReference>
<proteinExistence type="predicted"/>
<evidence type="ECO:0000313" key="2">
    <source>
        <dbReference type="Proteomes" id="UP000321533"/>
    </source>
</evidence>
<protein>
    <submittedName>
        <fullName evidence="1">Trypsin-like peptidase domain-containing protein</fullName>
    </submittedName>
</protein>
<dbReference type="OrthoDB" id="4696264at2"/>
<name>A0A5B8VCL5_9BACT</name>
<organism evidence="1 2">
    <name type="scientific">Panacibacter ginsenosidivorans</name>
    <dbReference type="NCBI Taxonomy" id="1813871"/>
    <lineage>
        <taxon>Bacteria</taxon>
        <taxon>Pseudomonadati</taxon>
        <taxon>Bacteroidota</taxon>
        <taxon>Chitinophagia</taxon>
        <taxon>Chitinophagales</taxon>
        <taxon>Chitinophagaceae</taxon>
        <taxon>Panacibacter</taxon>
    </lineage>
</organism>
<dbReference type="Pfam" id="PF13365">
    <property type="entry name" value="Trypsin_2"/>
    <property type="match status" value="1"/>
</dbReference>
<dbReference type="SUPFAM" id="SSF50494">
    <property type="entry name" value="Trypsin-like serine proteases"/>
    <property type="match status" value="1"/>
</dbReference>
<dbReference type="Proteomes" id="UP000321533">
    <property type="component" value="Chromosome"/>
</dbReference>
<dbReference type="InterPro" id="IPR009003">
    <property type="entry name" value="Peptidase_S1_PA"/>
</dbReference>
<dbReference type="RefSeq" id="WP_147191074.1">
    <property type="nucleotide sequence ID" value="NZ_CP042435.1"/>
</dbReference>
<reference evidence="1 2" key="1">
    <citation type="journal article" date="2016" name="Int. J. Syst. Evol. Microbiol.">
        <title>Panacibacter ginsenosidivorans gen. nov., sp. nov., with ginsenoside converting activity isolated from soil of a ginseng field.</title>
        <authorList>
            <person name="Siddiqi M.Z."/>
            <person name="Muhammad Shafi S."/>
            <person name="Choi K.D."/>
            <person name="Im W.T."/>
        </authorList>
    </citation>
    <scope>NUCLEOTIDE SEQUENCE [LARGE SCALE GENOMIC DNA]</scope>
    <source>
        <strain evidence="1 2">Gsoil1550</strain>
    </source>
</reference>
<sequence length="273" mass="30846">MKSFYLIIVACYSISQANGQVIEGTTQLIDQPALQGTIQIKTNGATATSFNYMGTDSACYLVTAKHVFKSQLSRRKIVNKKTVLEYYDTIIFKDGAKVDVEISYGGQWRKIDARLFYDNDSSDIAILKTDLPVEGNNYYFEDNVILSQDCFFLGYPLGLKQDFSKFLKNPYPLPFVKKGIISAWKQGTNGVDIYYIDASNTYGFSGGPALYYDYARKRLNTFGVVSGYLLQTNKISKSDGTLEYTTENSGIMQTWSIRYAVKILKRLSVLWPQ</sequence>